<name>A0A931MZQ7_9HYPH</name>
<keyword evidence="5" id="KW-0472">Membrane</keyword>
<evidence type="ECO:0000256" key="3">
    <source>
        <dbReference type="ARBA" id="ARBA00022676"/>
    </source>
</evidence>
<dbReference type="PANTHER" id="PTHR43646:SF2">
    <property type="entry name" value="GLYCOSYLTRANSFERASE 2-LIKE DOMAIN-CONTAINING PROTEIN"/>
    <property type="match status" value="1"/>
</dbReference>
<evidence type="ECO:0000256" key="4">
    <source>
        <dbReference type="ARBA" id="ARBA00022679"/>
    </source>
</evidence>
<protein>
    <submittedName>
        <fullName evidence="7">Glycosyltransferase</fullName>
    </submittedName>
</protein>
<keyword evidence="3" id="KW-0328">Glycosyltransferase</keyword>
<gene>
    <name evidence="7" type="ORF">I5731_09230</name>
</gene>
<evidence type="ECO:0000313" key="8">
    <source>
        <dbReference type="Proteomes" id="UP000631694"/>
    </source>
</evidence>
<dbReference type="SUPFAM" id="SSF53448">
    <property type="entry name" value="Nucleotide-diphospho-sugar transferases"/>
    <property type="match status" value="1"/>
</dbReference>
<dbReference type="InterPro" id="IPR029044">
    <property type="entry name" value="Nucleotide-diphossugar_trans"/>
</dbReference>
<evidence type="ECO:0000256" key="1">
    <source>
        <dbReference type="ARBA" id="ARBA00004236"/>
    </source>
</evidence>
<evidence type="ECO:0000256" key="5">
    <source>
        <dbReference type="ARBA" id="ARBA00023136"/>
    </source>
</evidence>
<dbReference type="PANTHER" id="PTHR43646">
    <property type="entry name" value="GLYCOSYLTRANSFERASE"/>
    <property type="match status" value="1"/>
</dbReference>
<keyword evidence="2" id="KW-1003">Cell membrane</keyword>
<organism evidence="7 8">
    <name type="scientific">Methylobrevis albus</name>
    <dbReference type="NCBI Taxonomy" id="2793297"/>
    <lineage>
        <taxon>Bacteria</taxon>
        <taxon>Pseudomonadati</taxon>
        <taxon>Pseudomonadota</taxon>
        <taxon>Alphaproteobacteria</taxon>
        <taxon>Hyphomicrobiales</taxon>
        <taxon>Pleomorphomonadaceae</taxon>
        <taxon>Methylobrevis</taxon>
    </lineage>
</organism>
<evidence type="ECO:0000313" key="7">
    <source>
        <dbReference type="EMBL" id="MBH0238001.1"/>
    </source>
</evidence>
<sequence length="419" mass="44396">MSPASVLRFDLARHLFAGARPAGRAPRIVVAIPARNEAERIEACLAALAGQRDAPAAPGGAFGIVLLANNCSDDTVPRARACLEAAGLPHIVLAVDLAPGEANAGFARGLALDVASLWAAEAAGRGILLTTDADSRVPPDWIARNVAALSGPCSAVAGRFAFDAAEEAGWPLHLVRRRQVESAYEHVLDALAARLDPLPHDPWPNHSTHSGASFAVTLAAYRRIGGLPAAENGEDRALARELARHDIALRHDPGIVVTTSARFDGRASAGCASALRQRSESEAVPGDERLEALPAALRRMVLRGRLRRAFLGDFRPGDWERRLVLPAGTLAGRAQRRFGEAWSVALLESPILVARPLRPAEMQGHLCMARRVRAALGPVSGTVSGRDEQVEPVVVGALLPQQPKPVAERRDEPLGSLVA</sequence>
<dbReference type="Proteomes" id="UP000631694">
    <property type="component" value="Unassembled WGS sequence"/>
</dbReference>
<dbReference type="Pfam" id="PF00535">
    <property type="entry name" value="Glycos_transf_2"/>
    <property type="match status" value="1"/>
</dbReference>
<dbReference type="GO" id="GO:0016757">
    <property type="term" value="F:glycosyltransferase activity"/>
    <property type="evidence" value="ECO:0007669"/>
    <property type="project" value="UniProtKB-KW"/>
</dbReference>
<proteinExistence type="predicted"/>
<comment type="subcellular location">
    <subcellularLocation>
        <location evidence="1">Cell membrane</location>
    </subcellularLocation>
</comment>
<keyword evidence="8" id="KW-1185">Reference proteome</keyword>
<keyword evidence="4" id="KW-0808">Transferase</keyword>
<feature type="domain" description="Glycosyltransferase 2-like" evidence="6">
    <location>
        <begin position="30"/>
        <end position="174"/>
    </location>
</feature>
<reference evidence="7" key="1">
    <citation type="submission" date="2020-12" db="EMBL/GenBank/DDBJ databases">
        <title>Methylobrevis albus sp. nov., isolated from fresh water lack sediment.</title>
        <authorList>
            <person name="Zou Q."/>
        </authorList>
    </citation>
    <scope>NUCLEOTIDE SEQUENCE</scope>
    <source>
        <strain evidence="7">L22</strain>
    </source>
</reference>
<dbReference type="AlphaFoldDB" id="A0A931MZQ7"/>
<comment type="caution">
    <text evidence="7">The sequence shown here is derived from an EMBL/GenBank/DDBJ whole genome shotgun (WGS) entry which is preliminary data.</text>
</comment>
<dbReference type="RefSeq" id="WP_197311052.1">
    <property type="nucleotide sequence ID" value="NZ_JADZLT010000049.1"/>
</dbReference>
<accession>A0A931MZQ7</accession>
<dbReference type="GO" id="GO:0005886">
    <property type="term" value="C:plasma membrane"/>
    <property type="evidence" value="ECO:0007669"/>
    <property type="project" value="UniProtKB-SubCell"/>
</dbReference>
<evidence type="ECO:0000256" key="2">
    <source>
        <dbReference type="ARBA" id="ARBA00022475"/>
    </source>
</evidence>
<dbReference type="EMBL" id="JADZLT010000049">
    <property type="protein sequence ID" value="MBH0238001.1"/>
    <property type="molecule type" value="Genomic_DNA"/>
</dbReference>
<evidence type="ECO:0000259" key="6">
    <source>
        <dbReference type="Pfam" id="PF00535"/>
    </source>
</evidence>
<dbReference type="InterPro" id="IPR001173">
    <property type="entry name" value="Glyco_trans_2-like"/>
</dbReference>
<dbReference type="Gene3D" id="3.90.550.10">
    <property type="entry name" value="Spore Coat Polysaccharide Biosynthesis Protein SpsA, Chain A"/>
    <property type="match status" value="1"/>
</dbReference>